<sequence length="628" mass="68669">GTWTVMAARQVQVVRLIEENGQTRTVNETDREALGGGSFAVEEYRKPEYEVTVKAPEKPVALGEKFTATVSATYYFGAPVSAAKLHYRVERKKNQERWFPAARWDWLYSPGYWWFTGDYQWYPGFSRWGCLPPIRPWWNWNPDPPEIVSEGDALLGPDGTYSLEIDSANALASHPGDDHIYQITAEVVDQSRRTITGSGSVLAARNPFQVFAWMDRGHYQTGAQAELQFQARTPDGQPVSGTAQIRLLTTSWDQNQQLVEQEVQSWQSAAGPDGTGKLRLNLPQSGQYRASVTVTDAAGRQQEGAVVFFVRGPAEDGRNFRFSDLELIPDRQEYAVGDVVRLQISTARADSTVLLFVRAQDGNCPAPQVLQLQGKSTVVELPVTAADQPNFYVEALTVSNGKVFSEVREIVVPPEKRIAVVDVQPTAGKYRPGEQARLNLKLTDLNGQPFRGNTVISVYDASLEALAASSIPEIRSFFWDVRRSHYLRSSSSLQRSESPVALPDEPQMQFLRAESLPWNTRVEYASNQRGGMGMGGFGGGGRPELMMMAEGAPAAAMAVADAAPGMPAMRGMANPTGGMMGGAMAKGQAQGAEAAPALRSEFADTAFWTTAVSLDDDGTAGLTVKVPD</sequence>
<accession>A0A5C6M403</accession>
<protein>
    <submittedName>
        <fullName evidence="2">Peptidase inhibitor I39</fullName>
    </submittedName>
</protein>
<feature type="non-terminal residue" evidence="2">
    <location>
        <position position="1"/>
    </location>
</feature>
<dbReference type="Proteomes" id="UP000321083">
    <property type="component" value="Unassembled WGS sequence"/>
</dbReference>
<dbReference type="SMART" id="SM01359">
    <property type="entry name" value="A2M_N_2"/>
    <property type="match status" value="1"/>
</dbReference>
<dbReference type="PANTHER" id="PTHR40094:SF1">
    <property type="entry name" value="UBIQUITIN DOMAIN-CONTAINING PROTEIN"/>
    <property type="match status" value="1"/>
</dbReference>
<reference evidence="2 3" key="2">
    <citation type="submission" date="2019-08" db="EMBL/GenBank/DDBJ databases">
        <authorList>
            <person name="Henke P."/>
        </authorList>
    </citation>
    <scope>NUCLEOTIDE SEQUENCE [LARGE SCALE GENOMIC DNA]</scope>
    <source>
        <strain evidence="2">Phe10_nw2017</strain>
    </source>
</reference>
<dbReference type="PANTHER" id="PTHR40094">
    <property type="entry name" value="ALPHA-2-MACROGLOBULIN HOMOLOG"/>
    <property type="match status" value="1"/>
</dbReference>
<dbReference type="Pfam" id="PF07703">
    <property type="entry name" value="A2M_BRD"/>
    <property type="match status" value="1"/>
</dbReference>
<organism evidence="2 3">
    <name type="scientific">Planctomyces bekefii</name>
    <dbReference type="NCBI Taxonomy" id="1653850"/>
    <lineage>
        <taxon>Bacteria</taxon>
        <taxon>Pseudomonadati</taxon>
        <taxon>Planctomycetota</taxon>
        <taxon>Planctomycetia</taxon>
        <taxon>Planctomycetales</taxon>
        <taxon>Planctomycetaceae</taxon>
        <taxon>Planctomyces</taxon>
    </lineage>
</organism>
<evidence type="ECO:0000259" key="1">
    <source>
        <dbReference type="SMART" id="SM01359"/>
    </source>
</evidence>
<feature type="non-terminal residue" evidence="2">
    <location>
        <position position="628"/>
    </location>
</feature>
<dbReference type="Gene3D" id="2.60.40.1940">
    <property type="match status" value="1"/>
</dbReference>
<feature type="domain" description="Alpha-2-macroglobulin bait region" evidence="1">
    <location>
        <begin position="325"/>
        <end position="466"/>
    </location>
</feature>
<proteinExistence type="predicted"/>
<dbReference type="GO" id="GO:0004866">
    <property type="term" value="F:endopeptidase inhibitor activity"/>
    <property type="evidence" value="ECO:0007669"/>
    <property type="project" value="TreeGrafter"/>
</dbReference>
<evidence type="ECO:0000313" key="2">
    <source>
        <dbReference type="EMBL" id="TWW08742.1"/>
    </source>
</evidence>
<reference evidence="2 3" key="1">
    <citation type="submission" date="2019-08" db="EMBL/GenBank/DDBJ databases">
        <title>100 year-old enigma solved: identification of Planctomyces bekefii, the type genus and species of the phylum Planctomycetes.</title>
        <authorList>
            <person name="Svetlana D.N."/>
            <person name="Overmann J."/>
        </authorList>
    </citation>
    <scope>NUCLEOTIDE SEQUENCE [LARGE SCALE GENOMIC DNA]</scope>
    <source>
        <strain evidence="2">Phe10_nw2017</strain>
    </source>
</reference>
<dbReference type="InterPro" id="IPR041555">
    <property type="entry name" value="MG3"/>
</dbReference>
<dbReference type="InterPro" id="IPR051802">
    <property type="entry name" value="YfhM-like"/>
</dbReference>
<dbReference type="Pfam" id="PF17791">
    <property type="entry name" value="MG3"/>
    <property type="match status" value="1"/>
</dbReference>
<dbReference type="EMBL" id="SRHE01000524">
    <property type="protein sequence ID" value="TWW08742.1"/>
    <property type="molecule type" value="Genomic_DNA"/>
</dbReference>
<comment type="caution">
    <text evidence="2">The sequence shown here is derived from an EMBL/GenBank/DDBJ whole genome shotgun (WGS) entry which is preliminary data.</text>
</comment>
<name>A0A5C6M403_9PLAN</name>
<keyword evidence="3" id="KW-1185">Reference proteome</keyword>
<dbReference type="InterPro" id="IPR011625">
    <property type="entry name" value="A2M_N_BRD"/>
</dbReference>
<evidence type="ECO:0000313" key="3">
    <source>
        <dbReference type="Proteomes" id="UP000321083"/>
    </source>
</evidence>
<gene>
    <name evidence="2" type="ORF">E3A20_21290</name>
</gene>
<dbReference type="AlphaFoldDB" id="A0A5C6M403"/>